<proteinExistence type="predicted"/>
<dbReference type="GO" id="GO:0005765">
    <property type="term" value="C:lysosomal membrane"/>
    <property type="evidence" value="ECO:0007669"/>
    <property type="project" value="TreeGrafter"/>
</dbReference>
<dbReference type="InterPro" id="IPR023393">
    <property type="entry name" value="START-like_dom_sf"/>
</dbReference>
<dbReference type="CDD" id="cd00177">
    <property type="entry name" value="START"/>
    <property type="match status" value="1"/>
</dbReference>
<reference evidence="4" key="1">
    <citation type="submission" date="2022-11" db="UniProtKB">
        <authorList>
            <consortium name="WormBaseParasite"/>
        </authorList>
    </citation>
    <scope>IDENTIFICATION</scope>
</reference>
<protein>
    <submittedName>
        <fullName evidence="4">START domain-containing protein</fullName>
    </submittedName>
</protein>
<name>A0A915Q0M0_9BILA</name>
<evidence type="ECO:0000256" key="1">
    <source>
        <dbReference type="SAM" id="MobiDB-lite"/>
    </source>
</evidence>
<evidence type="ECO:0000313" key="4">
    <source>
        <dbReference type="WBParaSite" id="sdigi.contig535.g8874.t1"/>
    </source>
</evidence>
<dbReference type="GO" id="GO:0099044">
    <property type="term" value="P:vesicle tethering to endoplasmic reticulum"/>
    <property type="evidence" value="ECO:0007669"/>
    <property type="project" value="TreeGrafter"/>
</dbReference>
<dbReference type="GO" id="GO:0031902">
    <property type="term" value="C:late endosome membrane"/>
    <property type="evidence" value="ECO:0007669"/>
    <property type="project" value="TreeGrafter"/>
</dbReference>
<dbReference type="InterPro" id="IPR002913">
    <property type="entry name" value="START_lipid-bd_dom"/>
</dbReference>
<sequence>MTTIDVGGLSETLPARLNKYANAFKKAEGAMKLLLDICASPSFETREGWNNLYEKKGEKVYSKQFDVGKIFTLKIIFNETVQNLFYDHWHNITATPLWNPNFAYMERIEKLTPHCDILKYATTNIMFVKSREFLACRLYRKIGSKIYVAARSFEIDEIPEMQNKIRAEMMLGAGRFSPHLPDSQKTLIDYAVCVDPKINLPQRLVDTCIAFIIHRDSVFARKNVQKLQESNRSEKAMKTSDTAEESNL</sequence>
<dbReference type="PANTHER" id="PTHR46121:SF3">
    <property type="entry name" value="STEROIDOGENIC ACUTE REGULATORY-LIKE PROTEIN 1"/>
    <property type="match status" value="1"/>
</dbReference>
<dbReference type="SUPFAM" id="SSF55961">
    <property type="entry name" value="Bet v1-like"/>
    <property type="match status" value="1"/>
</dbReference>
<dbReference type="PANTHER" id="PTHR46121">
    <property type="entry name" value="STEROIDOGENIC ACUTE REGULATORY PROTEIN-LIKE"/>
    <property type="match status" value="1"/>
</dbReference>
<dbReference type="WBParaSite" id="sdigi.contig535.g8874.t1">
    <property type="protein sequence ID" value="sdigi.contig535.g8874.t1"/>
    <property type="gene ID" value="sdigi.contig535.g8874"/>
</dbReference>
<dbReference type="Gene3D" id="3.30.530.20">
    <property type="match status" value="1"/>
</dbReference>
<dbReference type="GO" id="GO:0140284">
    <property type="term" value="C:endoplasmic reticulum-endosome membrane contact site"/>
    <property type="evidence" value="ECO:0007669"/>
    <property type="project" value="TreeGrafter"/>
</dbReference>
<dbReference type="Pfam" id="PF01852">
    <property type="entry name" value="START"/>
    <property type="match status" value="1"/>
</dbReference>
<organism evidence="3 4">
    <name type="scientific">Setaria digitata</name>
    <dbReference type="NCBI Taxonomy" id="48799"/>
    <lineage>
        <taxon>Eukaryota</taxon>
        <taxon>Metazoa</taxon>
        <taxon>Ecdysozoa</taxon>
        <taxon>Nematoda</taxon>
        <taxon>Chromadorea</taxon>
        <taxon>Rhabditida</taxon>
        <taxon>Spirurina</taxon>
        <taxon>Spiruromorpha</taxon>
        <taxon>Filarioidea</taxon>
        <taxon>Setariidae</taxon>
        <taxon>Setaria</taxon>
    </lineage>
</organism>
<evidence type="ECO:0000313" key="3">
    <source>
        <dbReference type="Proteomes" id="UP000887581"/>
    </source>
</evidence>
<feature type="region of interest" description="Disordered" evidence="1">
    <location>
        <begin position="229"/>
        <end position="248"/>
    </location>
</feature>
<dbReference type="GO" id="GO:0008289">
    <property type="term" value="F:lipid binding"/>
    <property type="evidence" value="ECO:0007669"/>
    <property type="project" value="InterPro"/>
</dbReference>
<feature type="domain" description="START" evidence="2">
    <location>
        <begin position="47"/>
        <end position="229"/>
    </location>
</feature>
<dbReference type="InterPro" id="IPR051869">
    <property type="entry name" value="STARD3"/>
</dbReference>
<dbReference type="AlphaFoldDB" id="A0A915Q0M0"/>
<evidence type="ECO:0000259" key="2">
    <source>
        <dbReference type="PROSITE" id="PS50848"/>
    </source>
</evidence>
<feature type="compositionally biased region" description="Basic and acidic residues" evidence="1">
    <location>
        <begin position="229"/>
        <end position="238"/>
    </location>
</feature>
<dbReference type="Proteomes" id="UP000887581">
    <property type="component" value="Unplaced"/>
</dbReference>
<dbReference type="PROSITE" id="PS50848">
    <property type="entry name" value="START"/>
    <property type="match status" value="1"/>
</dbReference>
<dbReference type="GO" id="GO:0005789">
    <property type="term" value="C:endoplasmic reticulum membrane"/>
    <property type="evidence" value="ECO:0007669"/>
    <property type="project" value="TreeGrafter"/>
</dbReference>
<accession>A0A915Q0M0</accession>
<keyword evidence="3" id="KW-1185">Reference proteome</keyword>